<evidence type="ECO:0000313" key="2">
    <source>
        <dbReference type="Proteomes" id="UP001196413"/>
    </source>
</evidence>
<evidence type="ECO:0008006" key="3">
    <source>
        <dbReference type="Google" id="ProtNLM"/>
    </source>
</evidence>
<dbReference type="InterPro" id="IPR016181">
    <property type="entry name" value="Acyl_CoA_acyltransferase"/>
</dbReference>
<dbReference type="Gene3D" id="3.40.630.30">
    <property type="match status" value="1"/>
</dbReference>
<gene>
    <name evidence="1" type="ORF">KIN20_017123</name>
</gene>
<protein>
    <recommendedName>
        <fullName evidence="3">N-acetyltransferase domain-containing protein</fullName>
    </recommendedName>
</protein>
<dbReference type="GO" id="GO:0008080">
    <property type="term" value="F:N-acetyltransferase activity"/>
    <property type="evidence" value="ECO:0007669"/>
    <property type="project" value="TreeGrafter"/>
</dbReference>
<dbReference type="PANTHER" id="PTHR20905:SF30">
    <property type="entry name" value="N-ACETYLTRANSFERASE DOMAIN-CONTAINING PROTEIN"/>
    <property type="match status" value="1"/>
</dbReference>
<keyword evidence="2" id="KW-1185">Reference proteome</keyword>
<sequence>MKSHFKGEILDTSKAKLWKWADDSVQKVIRREITYVTPRHQRKGIAAYLLHLGLNFQDLKKQGFHGITSEASSLANQNLLEKHGYVCIGKSDYNLQMHDGNQGVKVYFKDLRG</sequence>
<comment type="caution">
    <text evidence="1">The sequence shown here is derived from an EMBL/GenBank/DDBJ whole genome shotgun (WGS) entry which is preliminary data.</text>
</comment>
<proteinExistence type="predicted"/>
<reference evidence="1" key="1">
    <citation type="submission" date="2021-06" db="EMBL/GenBank/DDBJ databases">
        <title>Parelaphostrongylus tenuis whole genome reference sequence.</title>
        <authorList>
            <person name="Garwood T.J."/>
            <person name="Larsen P.A."/>
            <person name="Fountain-Jones N.M."/>
            <person name="Garbe J.R."/>
            <person name="Macchietto M.G."/>
            <person name="Kania S.A."/>
            <person name="Gerhold R.W."/>
            <person name="Richards J.E."/>
            <person name="Wolf T.M."/>
        </authorList>
    </citation>
    <scope>NUCLEOTIDE SEQUENCE</scope>
    <source>
        <strain evidence="1">MNPRO001-30</strain>
        <tissue evidence="1">Meninges</tissue>
    </source>
</reference>
<dbReference type="AlphaFoldDB" id="A0AAD5QR91"/>
<name>A0AAD5QR91_PARTN</name>
<dbReference type="EMBL" id="JAHQIW010003417">
    <property type="protein sequence ID" value="KAJ1358645.1"/>
    <property type="molecule type" value="Genomic_DNA"/>
</dbReference>
<organism evidence="1 2">
    <name type="scientific">Parelaphostrongylus tenuis</name>
    <name type="common">Meningeal worm</name>
    <dbReference type="NCBI Taxonomy" id="148309"/>
    <lineage>
        <taxon>Eukaryota</taxon>
        <taxon>Metazoa</taxon>
        <taxon>Ecdysozoa</taxon>
        <taxon>Nematoda</taxon>
        <taxon>Chromadorea</taxon>
        <taxon>Rhabditida</taxon>
        <taxon>Rhabditina</taxon>
        <taxon>Rhabditomorpha</taxon>
        <taxon>Strongyloidea</taxon>
        <taxon>Metastrongylidae</taxon>
        <taxon>Parelaphostrongylus</taxon>
    </lineage>
</organism>
<accession>A0AAD5QR91</accession>
<dbReference type="PANTHER" id="PTHR20905">
    <property type="entry name" value="N-ACETYLTRANSFERASE-RELATED"/>
    <property type="match status" value="1"/>
</dbReference>
<evidence type="ECO:0000313" key="1">
    <source>
        <dbReference type="EMBL" id="KAJ1358645.1"/>
    </source>
</evidence>
<dbReference type="Proteomes" id="UP001196413">
    <property type="component" value="Unassembled WGS sequence"/>
</dbReference>
<dbReference type="SUPFAM" id="SSF55729">
    <property type="entry name" value="Acyl-CoA N-acyltransferases (Nat)"/>
    <property type="match status" value="1"/>
</dbReference>